<feature type="transmembrane region" description="Helical" evidence="8">
    <location>
        <begin position="320"/>
        <end position="338"/>
    </location>
</feature>
<feature type="transmembrane region" description="Helical" evidence="8">
    <location>
        <begin position="245"/>
        <end position="265"/>
    </location>
</feature>
<evidence type="ECO:0000313" key="10">
    <source>
        <dbReference type="EMBL" id="TDL45797.1"/>
    </source>
</evidence>
<feature type="transmembrane region" description="Helical" evidence="8">
    <location>
        <begin position="212"/>
        <end position="233"/>
    </location>
</feature>
<proteinExistence type="inferred from homology"/>
<feature type="transmembrane region" description="Helical" evidence="8">
    <location>
        <begin position="92"/>
        <end position="115"/>
    </location>
</feature>
<evidence type="ECO:0000256" key="8">
    <source>
        <dbReference type="SAM" id="Phobius"/>
    </source>
</evidence>
<dbReference type="Proteomes" id="UP000295633">
    <property type="component" value="Unassembled WGS sequence"/>
</dbReference>
<feature type="domain" description="Major facilitator superfamily (MFS) profile" evidence="9">
    <location>
        <begin position="26"/>
        <end position="482"/>
    </location>
</feature>
<dbReference type="CDD" id="cd17503">
    <property type="entry name" value="MFS_LmrB_MDR_like"/>
    <property type="match status" value="1"/>
</dbReference>
<reference evidence="10 11" key="1">
    <citation type="submission" date="2019-03" db="EMBL/GenBank/DDBJ databases">
        <title>Genome Sequencing and Assembly of Various Microbes Isolated from Partially Reclaimed Soil and Acid Mine Drainage (AMD) Site.</title>
        <authorList>
            <person name="Steinbock B."/>
            <person name="Bechtold R."/>
            <person name="Sevigny J.L."/>
            <person name="Thomas D."/>
            <person name="Cuthill L.R."/>
            <person name="Aveiro Johannsen E.J."/>
            <person name="Thomas K."/>
            <person name="Ghosh A."/>
        </authorList>
    </citation>
    <scope>NUCLEOTIDE SEQUENCE [LARGE SCALE GENOMIC DNA]</scope>
    <source>
        <strain evidence="10 11">F-B2</strain>
    </source>
</reference>
<dbReference type="PROSITE" id="PS50850">
    <property type="entry name" value="MFS"/>
    <property type="match status" value="1"/>
</dbReference>
<dbReference type="Gene3D" id="1.20.1720.10">
    <property type="entry name" value="Multidrug resistance protein D"/>
    <property type="match status" value="1"/>
</dbReference>
<dbReference type="AlphaFoldDB" id="A0A4R5YQX5"/>
<evidence type="ECO:0000256" key="2">
    <source>
        <dbReference type="ARBA" id="ARBA00008537"/>
    </source>
</evidence>
<sequence length="491" mass="50435">MTLSDSRPGTAPAPTVAAPPAKTGPVIALLVVAAFVVILNETIMGVALPSLMVDLDITAATAQWLTTGFLLTMAVVIPLTGTLLARFTVRQVFFTAMTLFAIGTLIAALAPGFGMLLVGRIVQASGTAIMMPLLFTTVLNVVPATHRGRMMGVISIVIAVAPAIGPTVSGLILSALDWRWMFWLVLPIALVAIALGALWVRNVTETRDARFDILSVVLSALGFGGLIFGLSSIGESASGHAPVPVWIPLVVGAASLIAFVVRQLVLQRTDAALLDLRTFRSRSFSLAVVLVIVVMSALFGSLILLPIYLQQVLALDTLTVGLMLLPGGVLMGIIAPVVGSLFDRFGPRPLVLPGMVVAAAALWGMTTFGEGTSVAWIIAVHMALNLGLGFVFTPLLTSALGSLPQRLYSHGSATVSTLQQVAGAAGTALFITLMSVGGAAAAASGADAIGAVASGVHTAFFVGAAVASVAVVLAAFVRKPVGESEAQGPVH</sequence>
<keyword evidence="3" id="KW-0813">Transport</keyword>
<name>A0A4R5YQX5_9MICO</name>
<dbReference type="NCBIfam" id="TIGR00711">
    <property type="entry name" value="efflux_EmrB"/>
    <property type="match status" value="1"/>
</dbReference>
<dbReference type="InterPro" id="IPR020846">
    <property type="entry name" value="MFS_dom"/>
</dbReference>
<evidence type="ECO:0000256" key="7">
    <source>
        <dbReference type="ARBA" id="ARBA00023136"/>
    </source>
</evidence>
<dbReference type="InterPro" id="IPR004638">
    <property type="entry name" value="EmrB-like"/>
</dbReference>
<feature type="transmembrane region" description="Helical" evidence="8">
    <location>
        <begin position="421"/>
        <end position="443"/>
    </location>
</feature>
<keyword evidence="7 8" id="KW-0472">Membrane</keyword>
<feature type="transmembrane region" description="Helical" evidence="8">
    <location>
        <begin position="153"/>
        <end position="174"/>
    </location>
</feature>
<accession>A0A4R5YQX5</accession>
<dbReference type="PANTHER" id="PTHR42718:SF9">
    <property type="entry name" value="MAJOR FACILITATOR SUPERFAMILY MULTIDRUG TRANSPORTER MFSC"/>
    <property type="match status" value="1"/>
</dbReference>
<dbReference type="Pfam" id="PF07690">
    <property type="entry name" value="MFS_1"/>
    <property type="match status" value="1"/>
</dbReference>
<evidence type="ECO:0000256" key="6">
    <source>
        <dbReference type="ARBA" id="ARBA00022989"/>
    </source>
</evidence>
<evidence type="ECO:0000313" key="11">
    <source>
        <dbReference type="Proteomes" id="UP000295633"/>
    </source>
</evidence>
<feature type="transmembrane region" description="Helical" evidence="8">
    <location>
        <begin position="286"/>
        <end position="308"/>
    </location>
</feature>
<organism evidence="10 11">
    <name type="scientific">Microbacterium oleivorans</name>
    <dbReference type="NCBI Taxonomy" id="273677"/>
    <lineage>
        <taxon>Bacteria</taxon>
        <taxon>Bacillati</taxon>
        <taxon>Actinomycetota</taxon>
        <taxon>Actinomycetes</taxon>
        <taxon>Micrococcales</taxon>
        <taxon>Microbacteriaceae</taxon>
        <taxon>Microbacterium</taxon>
    </lineage>
</organism>
<protein>
    <submittedName>
        <fullName evidence="10">DHA2 family efflux MFS transporter permease subunit</fullName>
    </submittedName>
</protein>
<dbReference type="RefSeq" id="WP_133398910.1">
    <property type="nucleotide sequence ID" value="NZ_SMZX01000001.1"/>
</dbReference>
<dbReference type="Gene3D" id="1.20.1250.20">
    <property type="entry name" value="MFS general substrate transporter like domains"/>
    <property type="match status" value="1"/>
</dbReference>
<keyword evidence="4" id="KW-1003">Cell membrane</keyword>
<gene>
    <name evidence="10" type="ORF">E2R54_04960</name>
</gene>
<feature type="transmembrane region" description="Helical" evidence="8">
    <location>
        <begin position="455"/>
        <end position="477"/>
    </location>
</feature>
<feature type="transmembrane region" description="Helical" evidence="8">
    <location>
        <begin position="180"/>
        <end position="200"/>
    </location>
</feature>
<evidence type="ECO:0000256" key="1">
    <source>
        <dbReference type="ARBA" id="ARBA00004651"/>
    </source>
</evidence>
<dbReference type="InterPro" id="IPR036259">
    <property type="entry name" value="MFS_trans_sf"/>
</dbReference>
<dbReference type="GO" id="GO:0022857">
    <property type="term" value="F:transmembrane transporter activity"/>
    <property type="evidence" value="ECO:0007669"/>
    <property type="project" value="InterPro"/>
</dbReference>
<feature type="transmembrane region" description="Helical" evidence="8">
    <location>
        <begin position="64"/>
        <end position="85"/>
    </location>
</feature>
<dbReference type="GO" id="GO:0005886">
    <property type="term" value="C:plasma membrane"/>
    <property type="evidence" value="ECO:0007669"/>
    <property type="project" value="UniProtKB-SubCell"/>
</dbReference>
<evidence type="ECO:0000256" key="4">
    <source>
        <dbReference type="ARBA" id="ARBA00022475"/>
    </source>
</evidence>
<evidence type="ECO:0000256" key="3">
    <source>
        <dbReference type="ARBA" id="ARBA00022448"/>
    </source>
</evidence>
<dbReference type="PRINTS" id="PR01036">
    <property type="entry name" value="TCRTETB"/>
</dbReference>
<feature type="transmembrane region" description="Helical" evidence="8">
    <location>
        <begin position="26"/>
        <end position="52"/>
    </location>
</feature>
<feature type="transmembrane region" description="Helical" evidence="8">
    <location>
        <begin position="121"/>
        <end position="141"/>
    </location>
</feature>
<evidence type="ECO:0000259" key="9">
    <source>
        <dbReference type="PROSITE" id="PS50850"/>
    </source>
</evidence>
<feature type="transmembrane region" description="Helical" evidence="8">
    <location>
        <begin position="374"/>
        <end position="400"/>
    </location>
</feature>
<feature type="transmembrane region" description="Helical" evidence="8">
    <location>
        <begin position="350"/>
        <end position="368"/>
    </location>
</feature>
<comment type="similarity">
    <text evidence="2">Belongs to the major facilitator superfamily. EmrB family.</text>
</comment>
<keyword evidence="6 8" id="KW-1133">Transmembrane helix</keyword>
<keyword evidence="5 8" id="KW-0812">Transmembrane</keyword>
<dbReference type="SUPFAM" id="SSF103473">
    <property type="entry name" value="MFS general substrate transporter"/>
    <property type="match status" value="1"/>
</dbReference>
<comment type="caution">
    <text evidence="10">The sequence shown here is derived from an EMBL/GenBank/DDBJ whole genome shotgun (WGS) entry which is preliminary data.</text>
</comment>
<dbReference type="InterPro" id="IPR011701">
    <property type="entry name" value="MFS"/>
</dbReference>
<dbReference type="PANTHER" id="PTHR42718">
    <property type="entry name" value="MAJOR FACILITATOR SUPERFAMILY MULTIDRUG TRANSPORTER MFSC"/>
    <property type="match status" value="1"/>
</dbReference>
<dbReference type="EMBL" id="SMZX01000001">
    <property type="protein sequence ID" value="TDL45797.1"/>
    <property type="molecule type" value="Genomic_DNA"/>
</dbReference>
<evidence type="ECO:0000256" key="5">
    <source>
        <dbReference type="ARBA" id="ARBA00022692"/>
    </source>
</evidence>
<comment type="subcellular location">
    <subcellularLocation>
        <location evidence="1">Cell membrane</location>
        <topology evidence="1">Multi-pass membrane protein</topology>
    </subcellularLocation>
</comment>